<feature type="domain" description="Phage shock protein PspC N-terminal" evidence="7">
    <location>
        <begin position="2"/>
        <end position="60"/>
    </location>
</feature>
<keyword evidence="3 6" id="KW-0812">Transmembrane</keyword>
<evidence type="ECO:0000256" key="5">
    <source>
        <dbReference type="ARBA" id="ARBA00023136"/>
    </source>
</evidence>
<keyword evidence="2" id="KW-1003">Cell membrane</keyword>
<proteinExistence type="predicted"/>
<name>A0ABW5Q0Q3_9BACI</name>
<sequence length="63" mass="7160">MKKLYRSNSNKMVGGIFGGLAEYIQVDATILRLVFVILLFMSFFTVALLYAVALFIIPNEREL</sequence>
<dbReference type="Proteomes" id="UP001597451">
    <property type="component" value="Unassembled WGS sequence"/>
</dbReference>
<evidence type="ECO:0000256" key="1">
    <source>
        <dbReference type="ARBA" id="ARBA00004162"/>
    </source>
</evidence>
<keyword evidence="5 6" id="KW-0472">Membrane</keyword>
<evidence type="ECO:0000256" key="3">
    <source>
        <dbReference type="ARBA" id="ARBA00022692"/>
    </source>
</evidence>
<dbReference type="PANTHER" id="PTHR33885">
    <property type="entry name" value="PHAGE SHOCK PROTEIN C"/>
    <property type="match status" value="1"/>
</dbReference>
<feature type="transmembrane region" description="Helical" evidence="6">
    <location>
        <begin position="33"/>
        <end position="57"/>
    </location>
</feature>
<reference evidence="9" key="1">
    <citation type="journal article" date="2019" name="Int. J. Syst. Evol. Microbiol.">
        <title>The Global Catalogue of Microorganisms (GCM) 10K type strain sequencing project: providing services to taxonomists for standard genome sequencing and annotation.</title>
        <authorList>
            <consortium name="The Broad Institute Genomics Platform"/>
            <consortium name="The Broad Institute Genome Sequencing Center for Infectious Disease"/>
            <person name="Wu L."/>
            <person name="Ma J."/>
        </authorList>
    </citation>
    <scope>NUCLEOTIDE SEQUENCE [LARGE SCALE GENOMIC DNA]</scope>
    <source>
        <strain evidence="9">TISTR 1858</strain>
    </source>
</reference>
<evidence type="ECO:0000313" key="9">
    <source>
        <dbReference type="Proteomes" id="UP001597451"/>
    </source>
</evidence>
<keyword evidence="9" id="KW-1185">Reference proteome</keyword>
<dbReference type="PANTHER" id="PTHR33885:SF3">
    <property type="entry name" value="PHAGE SHOCK PROTEIN C"/>
    <property type="match status" value="1"/>
</dbReference>
<evidence type="ECO:0000256" key="4">
    <source>
        <dbReference type="ARBA" id="ARBA00022989"/>
    </source>
</evidence>
<evidence type="ECO:0000313" key="8">
    <source>
        <dbReference type="EMBL" id="MFD2629143.1"/>
    </source>
</evidence>
<evidence type="ECO:0000256" key="2">
    <source>
        <dbReference type="ARBA" id="ARBA00022475"/>
    </source>
</evidence>
<gene>
    <name evidence="8" type="ORF">ACFSUN_10180</name>
</gene>
<protein>
    <submittedName>
        <fullName evidence="8">PspC domain-containing protein</fullName>
    </submittedName>
</protein>
<dbReference type="InterPro" id="IPR052027">
    <property type="entry name" value="PspC"/>
</dbReference>
<evidence type="ECO:0000256" key="6">
    <source>
        <dbReference type="SAM" id="Phobius"/>
    </source>
</evidence>
<accession>A0ABW5Q0Q3</accession>
<dbReference type="Pfam" id="PF04024">
    <property type="entry name" value="PspC"/>
    <property type="match status" value="1"/>
</dbReference>
<dbReference type="RefSeq" id="WP_379561898.1">
    <property type="nucleotide sequence ID" value="NZ_CP085256.1"/>
</dbReference>
<dbReference type="EMBL" id="JBHUMX010000035">
    <property type="protein sequence ID" value="MFD2629143.1"/>
    <property type="molecule type" value="Genomic_DNA"/>
</dbReference>
<dbReference type="InterPro" id="IPR007168">
    <property type="entry name" value="Phageshock_PspC_N"/>
</dbReference>
<organism evidence="8 9">
    <name type="scientific">Oceanobacillus kapialis</name>
    <dbReference type="NCBI Taxonomy" id="481353"/>
    <lineage>
        <taxon>Bacteria</taxon>
        <taxon>Bacillati</taxon>
        <taxon>Bacillota</taxon>
        <taxon>Bacilli</taxon>
        <taxon>Bacillales</taxon>
        <taxon>Bacillaceae</taxon>
        <taxon>Oceanobacillus</taxon>
    </lineage>
</organism>
<comment type="caution">
    <text evidence="8">The sequence shown here is derived from an EMBL/GenBank/DDBJ whole genome shotgun (WGS) entry which is preliminary data.</text>
</comment>
<evidence type="ECO:0000259" key="7">
    <source>
        <dbReference type="Pfam" id="PF04024"/>
    </source>
</evidence>
<keyword evidence="4 6" id="KW-1133">Transmembrane helix</keyword>
<comment type="subcellular location">
    <subcellularLocation>
        <location evidence="1">Cell membrane</location>
        <topology evidence="1">Single-pass membrane protein</topology>
    </subcellularLocation>
</comment>